<evidence type="ECO:0000259" key="18">
    <source>
        <dbReference type="Pfam" id="PF00150"/>
    </source>
</evidence>
<feature type="chain" id="PRO_5042209880" description="glucan 1,3-beta-glucosidase" evidence="17">
    <location>
        <begin position="22"/>
        <end position="390"/>
    </location>
</feature>
<comment type="similarity">
    <text evidence="2 16">Belongs to the glycosyl hydrolase 5 (cellulase A) family.</text>
</comment>
<evidence type="ECO:0000256" key="13">
    <source>
        <dbReference type="ARBA" id="ARBA00037126"/>
    </source>
</evidence>
<keyword evidence="9" id="KW-0325">Glycoprotein</keyword>
<reference evidence="19" key="1">
    <citation type="submission" date="2021-12" db="EMBL/GenBank/DDBJ databases">
        <title>Prjna785345.</title>
        <authorList>
            <person name="Rujirawat T."/>
            <person name="Krajaejun T."/>
        </authorList>
    </citation>
    <scope>NUCLEOTIDE SEQUENCE</scope>
    <source>
        <strain evidence="19">Pi057C3</strain>
    </source>
</reference>
<dbReference type="AlphaFoldDB" id="A0AAD5QFF0"/>
<dbReference type="GO" id="GO:0005576">
    <property type="term" value="C:extracellular region"/>
    <property type="evidence" value="ECO:0007669"/>
    <property type="project" value="TreeGrafter"/>
</dbReference>
<dbReference type="GO" id="GO:0009986">
    <property type="term" value="C:cell surface"/>
    <property type="evidence" value="ECO:0007669"/>
    <property type="project" value="TreeGrafter"/>
</dbReference>
<keyword evidence="20" id="KW-1185">Reference proteome</keyword>
<evidence type="ECO:0000256" key="17">
    <source>
        <dbReference type="SAM" id="SignalP"/>
    </source>
</evidence>
<evidence type="ECO:0000256" key="4">
    <source>
        <dbReference type="ARBA" id="ARBA00022692"/>
    </source>
</evidence>
<evidence type="ECO:0000256" key="6">
    <source>
        <dbReference type="ARBA" id="ARBA00022968"/>
    </source>
</evidence>
<comment type="catalytic activity">
    <reaction evidence="12">
        <text>Successive hydrolysis of beta-D-glucose units from the non-reducing ends of (1-&gt;3)-beta-D-glucans, releasing alpha-glucose.</text>
        <dbReference type="EC" id="3.2.1.58"/>
    </reaction>
</comment>
<dbReference type="SUPFAM" id="SSF51445">
    <property type="entry name" value="(Trans)glycosidases"/>
    <property type="match status" value="1"/>
</dbReference>
<dbReference type="Pfam" id="PF00150">
    <property type="entry name" value="Cellulase"/>
    <property type="match status" value="1"/>
</dbReference>
<keyword evidence="11" id="KW-0961">Cell wall biogenesis/degradation</keyword>
<keyword evidence="8" id="KW-0472">Membrane</keyword>
<evidence type="ECO:0000313" key="19">
    <source>
        <dbReference type="EMBL" id="KAJ0409961.1"/>
    </source>
</evidence>
<evidence type="ECO:0000256" key="5">
    <source>
        <dbReference type="ARBA" id="ARBA00022801"/>
    </source>
</evidence>
<dbReference type="FunFam" id="3.20.20.80:FF:000113">
    <property type="entry name" value="Glucan 1,3-beta-glucosidase"/>
    <property type="match status" value="1"/>
</dbReference>
<gene>
    <name evidence="19" type="ORF">P43SY_005855</name>
</gene>
<evidence type="ECO:0000256" key="1">
    <source>
        <dbReference type="ARBA" id="ARBA00004401"/>
    </source>
</evidence>
<dbReference type="PANTHER" id="PTHR31297:SF34">
    <property type="entry name" value="GLUCAN 1,3-BETA-GLUCOSIDASE 2"/>
    <property type="match status" value="1"/>
</dbReference>
<evidence type="ECO:0000256" key="9">
    <source>
        <dbReference type="ARBA" id="ARBA00023180"/>
    </source>
</evidence>
<comment type="function">
    <text evidence="13">Glucosidase involved in the degradation of cellulosic biomass. Active on lichenan.</text>
</comment>
<evidence type="ECO:0000256" key="16">
    <source>
        <dbReference type="RuleBase" id="RU361153"/>
    </source>
</evidence>
<feature type="domain" description="Glycoside hydrolase family 5" evidence="18">
    <location>
        <begin position="93"/>
        <end position="364"/>
    </location>
</feature>
<dbReference type="GO" id="GO:0004338">
    <property type="term" value="F:glucan exo-1,3-beta-glucosidase activity"/>
    <property type="evidence" value="ECO:0007669"/>
    <property type="project" value="UniProtKB-EC"/>
</dbReference>
<dbReference type="GO" id="GO:0009251">
    <property type="term" value="P:glucan catabolic process"/>
    <property type="evidence" value="ECO:0007669"/>
    <property type="project" value="TreeGrafter"/>
</dbReference>
<keyword evidence="3" id="KW-1003">Cell membrane</keyword>
<dbReference type="InterPro" id="IPR050386">
    <property type="entry name" value="Glycosyl_hydrolase_5"/>
</dbReference>
<keyword evidence="7" id="KW-1133">Transmembrane helix</keyword>
<evidence type="ECO:0000256" key="2">
    <source>
        <dbReference type="ARBA" id="ARBA00005641"/>
    </source>
</evidence>
<evidence type="ECO:0000256" key="8">
    <source>
        <dbReference type="ARBA" id="ARBA00023136"/>
    </source>
</evidence>
<keyword evidence="5 16" id="KW-0378">Hydrolase</keyword>
<dbReference type="PANTHER" id="PTHR31297">
    <property type="entry name" value="GLUCAN ENDO-1,6-BETA-GLUCOSIDASE B"/>
    <property type="match status" value="1"/>
</dbReference>
<evidence type="ECO:0000256" key="12">
    <source>
        <dbReference type="ARBA" id="ARBA00036824"/>
    </source>
</evidence>
<dbReference type="GO" id="GO:0005886">
    <property type="term" value="C:plasma membrane"/>
    <property type="evidence" value="ECO:0007669"/>
    <property type="project" value="UniProtKB-SubCell"/>
</dbReference>
<dbReference type="Proteomes" id="UP001209570">
    <property type="component" value="Unassembled WGS sequence"/>
</dbReference>
<dbReference type="InterPro" id="IPR017853">
    <property type="entry name" value="GH"/>
</dbReference>
<accession>A0AAD5QFF0</accession>
<evidence type="ECO:0000256" key="10">
    <source>
        <dbReference type="ARBA" id="ARBA00023295"/>
    </source>
</evidence>
<dbReference type="EC" id="3.2.1.58" evidence="14"/>
<keyword evidence="4" id="KW-0812">Transmembrane</keyword>
<evidence type="ECO:0000313" key="20">
    <source>
        <dbReference type="Proteomes" id="UP001209570"/>
    </source>
</evidence>
<dbReference type="GO" id="GO:0071555">
    <property type="term" value="P:cell wall organization"/>
    <property type="evidence" value="ECO:0007669"/>
    <property type="project" value="UniProtKB-KW"/>
</dbReference>
<evidence type="ECO:0000256" key="3">
    <source>
        <dbReference type="ARBA" id="ARBA00022475"/>
    </source>
</evidence>
<name>A0AAD5QFF0_PYTIN</name>
<proteinExistence type="inferred from homology"/>
<evidence type="ECO:0000256" key="15">
    <source>
        <dbReference type="ARBA" id="ARBA00041260"/>
    </source>
</evidence>
<sequence>MRWLLALLLPVLCSLTAAARGEHVQAAIRRGAVKPKGVNLGGWLVAEHWMTRDAEIWRDVPHAVAQKGELATMQWLGHAIGDARFERHRATWITAADVAEIARAGLNAVRVPVGYWIMGDANDAGPSDSSPNAQQWRAFAPGALHFLDMLVNDWAVQHNIAVLLSLHAHRGSQNGKDHSAAPDVGVKQWSAFPSNVDNSVRLALFLVERYRRSPAFLGMSLMNEPEYPTDRGVVLDYYHRVHSALRARGDDAVLVTAPMLSEQSPAFMADFLVGARNVWHEWHPYFKWGFEGQNERQLMAAARGYGAQIAAWRGNPLVISEWSLGVWEHFAPFQDAALLREFAQIQLAAYRGAGAGYFFWSWRHSDDAGPQRRRTGWSMRALLRDGALAV</sequence>
<keyword evidence="10 16" id="KW-0326">Glycosidase</keyword>
<keyword evidence="6" id="KW-0735">Signal-anchor</keyword>
<feature type="signal peptide" evidence="17">
    <location>
        <begin position="1"/>
        <end position="21"/>
    </location>
</feature>
<evidence type="ECO:0000256" key="7">
    <source>
        <dbReference type="ARBA" id="ARBA00022989"/>
    </source>
</evidence>
<evidence type="ECO:0000256" key="11">
    <source>
        <dbReference type="ARBA" id="ARBA00023316"/>
    </source>
</evidence>
<evidence type="ECO:0000256" key="14">
    <source>
        <dbReference type="ARBA" id="ARBA00038929"/>
    </source>
</evidence>
<protein>
    <recommendedName>
        <fullName evidence="14">glucan 1,3-beta-glucosidase</fullName>
        <ecNumber evidence="14">3.2.1.58</ecNumber>
    </recommendedName>
    <alternativeName>
        <fullName evidence="15">Exo-1,3-beta-glucanase D</fullName>
    </alternativeName>
</protein>
<keyword evidence="17" id="KW-0732">Signal</keyword>
<dbReference type="EMBL" id="JAKCXM010000002">
    <property type="protein sequence ID" value="KAJ0409961.1"/>
    <property type="molecule type" value="Genomic_DNA"/>
</dbReference>
<dbReference type="InterPro" id="IPR001547">
    <property type="entry name" value="Glyco_hydro_5"/>
</dbReference>
<dbReference type="Gene3D" id="3.20.20.80">
    <property type="entry name" value="Glycosidases"/>
    <property type="match status" value="1"/>
</dbReference>
<comment type="caution">
    <text evidence="19">The sequence shown here is derived from an EMBL/GenBank/DDBJ whole genome shotgun (WGS) entry which is preliminary data.</text>
</comment>
<organism evidence="19 20">
    <name type="scientific">Pythium insidiosum</name>
    <name type="common">Pythiosis disease agent</name>
    <dbReference type="NCBI Taxonomy" id="114742"/>
    <lineage>
        <taxon>Eukaryota</taxon>
        <taxon>Sar</taxon>
        <taxon>Stramenopiles</taxon>
        <taxon>Oomycota</taxon>
        <taxon>Peronosporomycetes</taxon>
        <taxon>Pythiales</taxon>
        <taxon>Pythiaceae</taxon>
        <taxon>Pythium</taxon>
    </lineage>
</organism>
<comment type="subcellular location">
    <subcellularLocation>
        <location evidence="1">Cell membrane</location>
        <topology evidence="1">Single-pass type II membrane protein</topology>
    </subcellularLocation>
</comment>